<sequence>MALTARLSLAFVILSAACAGRSHESPTTEAALRAGLDRHTCARWEPEVRQWSLLLFDATCDPASASGGAAALVRAVVARLRPLSLLAGAAYDRFYERAGGSPPPRPAEAQRLADAAVWSDSLLSGAIWQAVAVELADRGLACRDCPPRREPPQATIPWAEFSPYLAAHVWPVQSSADAPVEIFTCTGINGAAALPADPTLLRAGQLVAFAFADDEAVGRRLHALAGQGSLAEVSRGVRSYLDSPSGREFACAALTRVAWFTGLHISDC</sequence>
<name>A0ABY7H7T2_9BACT</name>
<evidence type="ECO:0000313" key="1">
    <source>
        <dbReference type="EMBL" id="WAS95317.1"/>
    </source>
</evidence>
<reference evidence="1" key="1">
    <citation type="submission" date="2022-11" db="EMBL/GenBank/DDBJ databases">
        <title>Minimal conservation of predation-associated metabolite biosynthetic gene clusters underscores biosynthetic potential of Myxococcota including descriptions for ten novel species: Archangium lansinium sp. nov., Myxococcus landrumus sp. nov., Nannocystis bai.</title>
        <authorList>
            <person name="Ahearne A."/>
            <person name="Stevens C."/>
            <person name="Dowd S."/>
        </authorList>
    </citation>
    <scope>NUCLEOTIDE SEQUENCE</scope>
    <source>
        <strain evidence="1">Fl3</strain>
    </source>
</reference>
<protein>
    <submittedName>
        <fullName evidence="1">Uncharacterized protein</fullName>
    </submittedName>
</protein>
<proteinExistence type="predicted"/>
<dbReference type="PROSITE" id="PS51257">
    <property type="entry name" value="PROKAR_LIPOPROTEIN"/>
    <property type="match status" value="1"/>
</dbReference>
<keyword evidence="2" id="KW-1185">Reference proteome</keyword>
<accession>A0ABY7H7T2</accession>
<organism evidence="1 2">
    <name type="scientific">Nannocystis punicea</name>
    <dbReference type="NCBI Taxonomy" id="2995304"/>
    <lineage>
        <taxon>Bacteria</taxon>
        <taxon>Pseudomonadati</taxon>
        <taxon>Myxococcota</taxon>
        <taxon>Polyangia</taxon>
        <taxon>Nannocystales</taxon>
        <taxon>Nannocystaceae</taxon>
        <taxon>Nannocystis</taxon>
    </lineage>
</organism>
<dbReference type="EMBL" id="CP114040">
    <property type="protein sequence ID" value="WAS95317.1"/>
    <property type="molecule type" value="Genomic_DNA"/>
</dbReference>
<gene>
    <name evidence="1" type="ORF">O0S08_04085</name>
</gene>
<dbReference type="RefSeq" id="WP_269037649.1">
    <property type="nucleotide sequence ID" value="NZ_CP114040.1"/>
</dbReference>
<dbReference type="Proteomes" id="UP001164459">
    <property type="component" value="Chromosome"/>
</dbReference>
<evidence type="ECO:0000313" key="2">
    <source>
        <dbReference type="Proteomes" id="UP001164459"/>
    </source>
</evidence>